<keyword evidence="7 8" id="KW-0472">Membrane</keyword>
<dbReference type="GO" id="GO:0015095">
    <property type="term" value="F:magnesium ion transmembrane transporter activity"/>
    <property type="evidence" value="ECO:0007669"/>
    <property type="project" value="UniProtKB-UniRule"/>
</dbReference>
<dbReference type="NCBIfam" id="TIGR00383">
    <property type="entry name" value="corA"/>
    <property type="match status" value="1"/>
</dbReference>
<dbReference type="CDD" id="cd12828">
    <property type="entry name" value="TmCorA-like_1"/>
    <property type="match status" value="1"/>
</dbReference>
<evidence type="ECO:0000256" key="9">
    <source>
        <dbReference type="SAM" id="Coils"/>
    </source>
</evidence>
<dbReference type="InterPro" id="IPR004488">
    <property type="entry name" value="Mg/Co-transport_prot_CorA"/>
</dbReference>
<keyword evidence="9" id="KW-0175">Coiled coil</keyword>
<evidence type="ECO:0000256" key="8">
    <source>
        <dbReference type="RuleBase" id="RU362010"/>
    </source>
</evidence>
<feature type="coiled-coil region" evidence="9">
    <location>
        <begin position="182"/>
        <end position="209"/>
    </location>
</feature>
<keyword evidence="5 8" id="KW-0812">Transmembrane</keyword>
<evidence type="ECO:0000256" key="6">
    <source>
        <dbReference type="ARBA" id="ARBA00022989"/>
    </source>
</evidence>
<dbReference type="SUPFAM" id="SSF143865">
    <property type="entry name" value="CorA soluble domain-like"/>
    <property type="match status" value="1"/>
</dbReference>
<reference evidence="11" key="1">
    <citation type="submission" date="2018-02" db="EMBL/GenBank/DDBJ databases">
        <title>Genome sequencing of Solimonas sp. HR-BB.</title>
        <authorList>
            <person name="Lee Y."/>
            <person name="Jeon C.O."/>
        </authorList>
    </citation>
    <scope>NUCLEOTIDE SEQUENCE [LARGE SCALE GENOMIC DNA]</scope>
    <source>
        <strain evidence="11">HR-U</strain>
    </source>
</reference>
<comment type="function">
    <text evidence="8">Mediates influx of magnesium ions.</text>
</comment>
<proteinExistence type="inferred from homology"/>
<dbReference type="InterPro" id="IPR045861">
    <property type="entry name" value="CorA_cytoplasmic_dom"/>
</dbReference>
<comment type="caution">
    <text evidence="10">The sequence shown here is derived from an EMBL/GenBank/DDBJ whole genome shotgun (WGS) entry which is preliminary data.</text>
</comment>
<evidence type="ECO:0000313" key="11">
    <source>
        <dbReference type="Proteomes" id="UP000239590"/>
    </source>
</evidence>
<dbReference type="EMBL" id="PTRA01000001">
    <property type="protein sequence ID" value="PQA59394.1"/>
    <property type="molecule type" value="Genomic_DNA"/>
</dbReference>
<feature type="transmembrane region" description="Helical" evidence="8">
    <location>
        <begin position="301"/>
        <end position="321"/>
    </location>
</feature>
<dbReference type="AlphaFoldDB" id="A0A2S7INT5"/>
<feature type="transmembrane region" description="Helical" evidence="8">
    <location>
        <begin position="333"/>
        <end position="353"/>
    </location>
</feature>
<name>A0A2S7INT5_9BACT</name>
<evidence type="ECO:0000313" key="10">
    <source>
        <dbReference type="EMBL" id="PQA59394.1"/>
    </source>
</evidence>
<organism evidence="10 11">
    <name type="scientific">Siphonobacter curvatus</name>
    <dbReference type="NCBI Taxonomy" id="2094562"/>
    <lineage>
        <taxon>Bacteria</taxon>
        <taxon>Pseudomonadati</taxon>
        <taxon>Bacteroidota</taxon>
        <taxon>Cytophagia</taxon>
        <taxon>Cytophagales</taxon>
        <taxon>Cytophagaceae</taxon>
        <taxon>Siphonobacter</taxon>
    </lineage>
</organism>
<evidence type="ECO:0000256" key="2">
    <source>
        <dbReference type="ARBA" id="ARBA00009765"/>
    </source>
</evidence>
<dbReference type="SUPFAM" id="SSF144083">
    <property type="entry name" value="Magnesium transport protein CorA, transmembrane region"/>
    <property type="match status" value="1"/>
</dbReference>
<keyword evidence="8" id="KW-0406">Ion transport</keyword>
<dbReference type="PANTHER" id="PTHR46494">
    <property type="entry name" value="CORA FAMILY METAL ION TRANSPORTER (EUROFUNG)"/>
    <property type="match status" value="1"/>
</dbReference>
<evidence type="ECO:0000256" key="5">
    <source>
        <dbReference type="ARBA" id="ARBA00022692"/>
    </source>
</evidence>
<dbReference type="OrthoDB" id="9803416at2"/>
<dbReference type="GO" id="GO:0000287">
    <property type="term" value="F:magnesium ion binding"/>
    <property type="evidence" value="ECO:0007669"/>
    <property type="project" value="TreeGrafter"/>
</dbReference>
<keyword evidence="6 8" id="KW-1133">Transmembrane helix</keyword>
<comment type="subcellular location">
    <subcellularLocation>
        <location evidence="1">Cell membrane</location>
        <topology evidence="1">Multi-pass membrane protein</topology>
    </subcellularLocation>
    <subcellularLocation>
        <location evidence="8">Membrane</location>
        <topology evidence="8">Multi-pass membrane protein</topology>
    </subcellularLocation>
</comment>
<dbReference type="GO" id="GO:0005886">
    <property type="term" value="C:plasma membrane"/>
    <property type="evidence" value="ECO:0007669"/>
    <property type="project" value="UniProtKB-SubCell"/>
</dbReference>
<dbReference type="FunFam" id="1.20.58.340:FF:000012">
    <property type="entry name" value="Magnesium transport protein CorA"/>
    <property type="match status" value="1"/>
</dbReference>
<keyword evidence="11" id="KW-1185">Reference proteome</keyword>
<dbReference type="InterPro" id="IPR002523">
    <property type="entry name" value="MgTranspt_CorA/ZnTranspt_ZntB"/>
</dbReference>
<sequence>MSSRKHKIERKNLGTSPGTLQYIGLPLDNQIKITRIDFTLEGHQKKIIQNYSEASPSTTGITWLNIDGIHKPEVIAEIGRLYQLHPLMQEDILNTLQKPKFEFFGENTLFIVLKWLEYNPHTREVEPEHVALVLGPSWVLSFQEERSRDIFEVIRKRIEAGAGKTRQNGADYLLYALADVVVDQYFRVLDCVEENLDRLEEALFKNAEQKHLEEIYTVKRELGVMRKVVTPLREITLSLSREAPLNGQSLISANTEIYLRDLYDHINQVNETVELYRDQMTSLMDLYNSTISNRLNNVMKVLTIISVIFMPLTFVAGIYGMNFEYMPELHWRYGYPFAMGLMAVMVVIMLLWFRRKHWL</sequence>
<dbReference type="RefSeq" id="WP_104710855.1">
    <property type="nucleotide sequence ID" value="NZ_PTRA01000001.1"/>
</dbReference>
<dbReference type="Proteomes" id="UP000239590">
    <property type="component" value="Unassembled WGS sequence"/>
</dbReference>
<evidence type="ECO:0000256" key="4">
    <source>
        <dbReference type="ARBA" id="ARBA00022475"/>
    </source>
</evidence>
<protein>
    <recommendedName>
        <fullName evidence="8">Magnesium transport protein CorA</fullName>
    </recommendedName>
</protein>
<dbReference type="PANTHER" id="PTHR46494:SF1">
    <property type="entry name" value="CORA FAMILY METAL ION TRANSPORTER (EUROFUNG)"/>
    <property type="match status" value="1"/>
</dbReference>
<comment type="similarity">
    <text evidence="2 8">Belongs to the CorA metal ion transporter (MIT) (TC 1.A.35) family.</text>
</comment>
<accession>A0A2S7INT5</accession>
<gene>
    <name evidence="8 10" type="primary">corA</name>
    <name evidence="10" type="ORF">C5O19_07000</name>
</gene>
<dbReference type="Pfam" id="PF01544">
    <property type="entry name" value="CorA"/>
    <property type="match status" value="1"/>
</dbReference>
<keyword evidence="3 8" id="KW-0813">Transport</keyword>
<dbReference type="InterPro" id="IPR045863">
    <property type="entry name" value="CorA_TM1_TM2"/>
</dbReference>
<keyword evidence="8" id="KW-0460">Magnesium</keyword>
<dbReference type="GO" id="GO:0050897">
    <property type="term" value="F:cobalt ion binding"/>
    <property type="evidence" value="ECO:0007669"/>
    <property type="project" value="TreeGrafter"/>
</dbReference>
<keyword evidence="4 8" id="KW-1003">Cell membrane</keyword>
<evidence type="ECO:0000256" key="1">
    <source>
        <dbReference type="ARBA" id="ARBA00004651"/>
    </source>
</evidence>
<dbReference type="Gene3D" id="3.30.460.20">
    <property type="entry name" value="CorA soluble domain-like"/>
    <property type="match status" value="1"/>
</dbReference>
<dbReference type="Gene3D" id="1.20.58.340">
    <property type="entry name" value="Magnesium transport protein CorA, transmembrane region"/>
    <property type="match status" value="2"/>
</dbReference>
<dbReference type="GO" id="GO:0015087">
    <property type="term" value="F:cobalt ion transmembrane transporter activity"/>
    <property type="evidence" value="ECO:0007669"/>
    <property type="project" value="UniProtKB-UniRule"/>
</dbReference>
<evidence type="ECO:0000256" key="7">
    <source>
        <dbReference type="ARBA" id="ARBA00023136"/>
    </source>
</evidence>
<evidence type="ECO:0000256" key="3">
    <source>
        <dbReference type="ARBA" id="ARBA00022448"/>
    </source>
</evidence>